<keyword evidence="1 2" id="KW-0728">SH3 domain</keyword>
<dbReference type="Gene3D" id="2.30.30.40">
    <property type="entry name" value="SH3 Domains"/>
    <property type="match status" value="2"/>
</dbReference>
<accession>A0AAD7K0P4</accession>
<feature type="compositionally biased region" description="Polar residues" evidence="3">
    <location>
        <begin position="16"/>
        <end position="26"/>
    </location>
</feature>
<name>A0AAD7K0P4_9AGAR</name>
<dbReference type="AlphaFoldDB" id="A0AAD7K0P4"/>
<evidence type="ECO:0000313" key="5">
    <source>
        <dbReference type="EMBL" id="KAJ7775756.1"/>
    </source>
</evidence>
<organism evidence="5 6">
    <name type="scientific">Mycena maculata</name>
    <dbReference type="NCBI Taxonomy" id="230809"/>
    <lineage>
        <taxon>Eukaryota</taxon>
        <taxon>Fungi</taxon>
        <taxon>Dikarya</taxon>
        <taxon>Basidiomycota</taxon>
        <taxon>Agaricomycotina</taxon>
        <taxon>Agaricomycetes</taxon>
        <taxon>Agaricomycetidae</taxon>
        <taxon>Agaricales</taxon>
        <taxon>Marasmiineae</taxon>
        <taxon>Mycenaceae</taxon>
        <taxon>Mycena</taxon>
    </lineage>
</organism>
<reference evidence="5" key="1">
    <citation type="submission" date="2023-03" db="EMBL/GenBank/DDBJ databases">
        <title>Massive genome expansion in bonnet fungi (Mycena s.s.) driven by repeated elements and novel gene families across ecological guilds.</title>
        <authorList>
            <consortium name="Lawrence Berkeley National Laboratory"/>
            <person name="Harder C.B."/>
            <person name="Miyauchi S."/>
            <person name="Viragh M."/>
            <person name="Kuo A."/>
            <person name="Thoen E."/>
            <person name="Andreopoulos B."/>
            <person name="Lu D."/>
            <person name="Skrede I."/>
            <person name="Drula E."/>
            <person name="Henrissat B."/>
            <person name="Morin E."/>
            <person name="Kohler A."/>
            <person name="Barry K."/>
            <person name="LaButti K."/>
            <person name="Morin E."/>
            <person name="Salamov A."/>
            <person name="Lipzen A."/>
            <person name="Mereny Z."/>
            <person name="Hegedus B."/>
            <person name="Baldrian P."/>
            <person name="Stursova M."/>
            <person name="Weitz H."/>
            <person name="Taylor A."/>
            <person name="Grigoriev I.V."/>
            <person name="Nagy L.G."/>
            <person name="Martin F."/>
            <person name="Kauserud H."/>
        </authorList>
    </citation>
    <scope>NUCLEOTIDE SEQUENCE</scope>
    <source>
        <strain evidence="5">CBHHK188m</strain>
    </source>
</reference>
<feature type="compositionally biased region" description="Polar residues" evidence="3">
    <location>
        <begin position="45"/>
        <end position="64"/>
    </location>
</feature>
<protein>
    <recommendedName>
        <fullName evidence="4">SH3 domain-containing protein</fullName>
    </recommendedName>
</protein>
<keyword evidence="6" id="KW-1185">Reference proteome</keyword>
<comment type="caution">
    <text evidence="5">The sequence shown here is derived from an EMBL/GenBank/DDBJ whole genome shotgun (WGS) entry which is preliminary data.</text>
</comment>
<gene>
    <name evidence="5" type="ORF">DFH07DRAFT_89697</name>
</gene>
<sequence>MQKWISYSLKLRKVFNTDSPHSSPQRVDSDRARSPSPALPKQSHETQINPGSTSGPPKQTRTSFKVTLEDPTWLKSTASTTIGKTTPCSFVTAQPMTTESSGALLASMKNPFSCFRRSKKGIKKPVFMLKHIDNVPPPISVAKKKHAARKVSSNMFDGSGTTTSTDMEVGTSAPWIVSTSRTNKTMTSTLVATSNGVQSVIDISYAFAIYPYLAEQSDELDVVVGEKFVITSRARGWWVVQRDPTGSGVVDMSIFKQGWVPAGCFLQTNVPVTSAMMEAATAKPTTSTTSASPILPLNISFPGIALMDYKKKGEEELDLVKDDAFKRYNHWTYVVKEIDGDRGWVPSWFIGKTGAANVDQVVLASSFPPAGDSLGSAVNRRFGQFGPRASSVRTHLPSPGLDLMAKPGRRKKGAISRNRVVWLKSIEARRLIIGYTLGMSTWIYDLYEYYQRPAQGAFKIGASVEVDCEERNSLSPDYWWLPVLSAETSRILLFKTSSNKETSVECGTSILIK</sequence>
<proteinExistence type="predicted"/>
<dbReference type="InterPro" id="IPR001452">
    <property type="entry name" value="SH3_domain"/>
</dbReference>
<evidence type="ECO:0000256" key="2">
    <source>
        <dbReference type="PROSITE-ProRule" id="PRU00192"/>
    </source>
</evidence>
<dbReference type="EMBL" id="JARJLG010000014">
    <property type="protein sequence ID" value="KAJ7775756.1"/>
    <property type="molecule type" value="Genomic_DNA"/>
</dbReference>
<dbReference type="Proteomes" id="UP001215280">
    <property type="component" value="Unassembled WGS sequence"/>
</dbReference>
<dbReference type="SMART" id="SM00326">
    <property type="entry name" value="SH3"/>
    <property type="match status" value="2"/>
</dbReference>
<dbReference type="SUPFAM" id="SSF50044">
    <property type="entry name" value="SH3-domain"/>
    <property type="match status" value="2"/>
</dbReference>
<evidence type="ECO:0000259" key="4">
    <source>
        <dbReference type="PROSITE" id="PS50002"/>
    </source>
</evidence>
<evidence type="ECO:0000256" key="3">
    <source>
        <dbReference type="SAM" id="MobiDB-lite"/>
    </source>
</evidence>
<dbReference type="InterPro" id="IPR036028">
    <property type="entry name" value="SH3-like_dom_sf"/>
</dbReference>
<dbReference type="CDD" id="cd00174">
    <property type="entry name" value="SH3"/>
    <property type="match status" value="1"/>
</dbReference>
<evidence type="ECO:0000313" key="6">
    <source>
        <dbReference type="Proteomes" id="UP001215280"/>
    </source>
</evidence>
<dbReference type="PROSITE" id="PS50002">
    <property type="entry name" value="SH3"/>
    <property type="match status" value="1"/>
</dbReference>
<feature type="region of interest" description="Disordered" evidence="3">
    <location>
        <begin position="15"/>
        <end position="64"/>
    </location>
</feature>
<feature type="domain" description="SH3" evidence="4">
    <location>
        <begin position="201"/>
        <end position="270"/>
    </location>
</feature>
<evidence type="ECO:0000256" key="1">
    <source>
        <dbReference type="ARBA" id="ARBA00022443"/>
    </source>
</evidence>
<dbReference type="Pfam" id="PF00018">
    <property type="entry name" value="SH3_1"/>
    <property type="match status" value="1"/>
</dbReference>